<protein>
    <submittedName>
        <fullName evidence="2">Uncharacterized protein</fullName>
    </submittedName>
</protein>
<gene>
    <name evidence="2" type="ORF">LCGC14_0969950</name>
</gene>
<accession>A0A0F9QV55</accession>
<feature type="transmembrane region" description="Helical" evidence="1">
    <location>
        <begin position="35"/>
        <end position="53"/>
    </location>
</feature>
<name>A0A0F9QV55_9ZZZZ</name>
<feature type="transmembrane region" description="Helical" evidence="1">
    <location>
        <begin position="7"/>
        <end position="29"/>
    </location>
</feature>
<organism evidence="2">
    <name type="scientific">marine sediment metagenome</name>
    <dbReference type="NCBI Taxonomy" id="412755"/>
    <lineage>
        <taxon>unclassified sequences</taxon>
        <taxon>metagenomes</taxon>
        <taxon>ecological metagenomes</taxon>
    </lineage>
</organism>
<feature type="transmembrane region" description="Helical" evidence="1">
    <location>
        <begin position="65"/>
        <end position="86"/>
    </location>
</feature>
<keyword evidence="1" id="KW-0812">Transmembrane</keyword>
<dbReference type="AlphaFoldDB" id="A0A0F9QV55"/>
<sequence>MDHETRMMAITIAIFFFWAVVIIGINTFLSPISQLIWIITGVSAVVLLVASDIKKKKKVEPVNMMAIILGPVGLLSILSIMLYISIRSRRYKENKIKGEQN</sequence>
<evidence type="ECO:0000313" key="2">
    <source>
        <dbReference type="EMBL" id="KKN17046.1"/>
    </source>
</evidence>
<dbReference type="EMBL" id="LAZR01003562">
    <property type="protein sequence ID" value="KKN17046.1"/>
    <property type="molecule type" value="Genomic_DNA"/>
</dbReference>
<evidence type="ECO:0000256" key="1">
    <source>
        <dbReference type="SAM" id="Phobius"/>
    </source>
</evidence>
<keyword evidence="1" id="KW-0472">Membrane</keyword>
<reference evidence="2" key="1">
    <citation type="journal article" date="2015" name="Nature">
        <title>Complex archaea that bridge the gap between prokaryotes and eukaryotes.</title>
        <authorList>
            <person name="Spang A."/>
            <person name="Saw J.H."/>
            <person name="Jorgensen S.L."/>
            <person name="Zaremba-Niedzwiedzka K."/>
            <person name="Martijn J."/>
            <person name="Lind A.E."/>
            <person name="van Eijk R."/>
            <person name="Schleper C."/>
            <person name="Guy L."/>
            <person name="Ettema T.J."/>
        </authorList>
    </citation>
    <scope>NUCLEOTIDE SEQUENCE</scope>
</reference>
<keyword evidence="1" id="KW-1133">Transmembrane helix</keyword>
<comment type="caution">
    <text evidence="2">The sequence shown here is derived from an EMBL/GenBank/DDBJ whole genome shotgun (WGS) entry which is preliminary data.</text>
</comment>
<proteinExistence type="predicted"/>